<dbReference type="InterPro" id="IPR018247">
    <property type="entry name" value="EF_Hand_1_Ca_BS"/>
</dbReference>
<dbReference type="PROSITE" id="PS50188">
    <property type="entry name" value="B302_SPRY"/>
    <property type="match status" value="1"/>
</dbReference>
<reference evidence="4" key="1">
    <citation type="submission" date="2021-02" db="EMBL/GenBank/DDBJ databases">
        <authorList>
            <person name="Dougan E. K."/>
            <person name="Rhodes N."/>
            <person name="Thang M."/>
            <person name="Chan C."/>
        </authorList>
    </citation>
    <scope>NUCLEOTIDE SEQUENCE</scope>
</reference>
<evidence type="ECO:0000259" key="3">
    <source>
        <dbReference type="PROSITE" id="PS50222"/>
    </source>
</evidence>
<dbReference type="Pfam" id="PF13405">
    <property type="entry name" value="EF-hand_6"/>
    <property type="match status" value="1"/>
</dbReference>
<dbReference type="CDD" id="cd00051">
    <property type="entry name" value="EFh"/>
    <property type="match status" value="1"/>
</dbReference>
<dbReference type="SMART" id="SM00054">
    <property type="entry name" value="EFh"/>
    <property type="match status" value="2"/>
</dbReference>
<dbReference type="EMBL" id="CAJNIZ010008891">
    <property type="protein sequence ID" value="CAE7273357.1"/>
    <property type="molecule type" value="Genomic_DNA"/>
</dbReference>
<evidence type="ECO:0000256" key="1">
    <source>
        <dbReference type="ARBA" id="ARBA00022837"/>
    </source>
</evidence>
<dbReference type="CDD" id="cd11709">
    <property type="entry name" value="SPRY"/>
    <property type="match status" value="1"/>
</dbReference>
<keyword evidence="5" id="KW-1185">Reference proteome</keyword>
<gene>
    <name evidence="4" type="ORF">SPIL2461_LOCUS6055</name>
</gene>
<feature type="domain" description="EF-hand" evidence="3">
    <location>
        <begin position="71"/>
        <end position="106"/>
    </location>
</feature>
<comment type="caution">
    <text evidence="4">The sequence shown here is derived from an EMBL/GenBank/DDBJ whole genome shotgun (WGS) entry which is preliminary data.</text>
</comment>
<evidence type="ECO:0000259" key="2">
    <source>
        <dbReference type="PROSITE" id="PS50188"/>
    </source>
</evidence>
<dbReference type="Pfam" id="PF12294">
    <property type="entry name" value="DUF3626"/>
    <property type="match status" value="1"/>
</dbReference>
<dbReference type="Pfam" id="PF00622">
    <property type="entry name" value="SPRY"/>
    <property type="match status" value="1"/>
</dbReference>
<accession>A0A812MZY6</accession>
<evidence type="ECO:0000313" key="5">
    <source>
        <dbReference type="Proteomes" id="UP000649617"/>
    </source>
</evidence>
<evidence type="ECO:0000313" key="4">
    <source>
        <dbReference type="EMBL" id="CAE7273357.1"/>
    </source>
</evidence>
<protein>
    <recommendedName>
        <fullName evidence="6">Calmodulin</fullName>
    </recommendedName>
</protein>
<dbReference type="OrthoDB" id="432818at2759"/>
<dbReference type="GO" id="GO:0005509">
    <property type="term" value="F:calcium ion binding"/>
    <property type="evidence" value="ECO:0007669"/>
    <property type="project" value="InterPro"/>
</dbReference>
<keyword evidence="1" id="KW-0106">Calcium</keyword>
<dbReference type="Proteomes" id="UP000649617">
    <property type="component" value="Unassembled WGS sequence"/>
</dbReference>
<dbReference type="SUPFAM" id="SSF47473">
    <property type="entry name" value="EF-hand"/>
    <property type="match status" value="1"/>
</dbReference>
<dbReference type="Gene3D" id="1.10.238.10">
    <property type="entry name" value="EF-hand"/>
    <property type="match status" value="1"/>
</dbReference>
<dbReference type="InterPro" id="IPR043136">
    <property type="entry name" value="B30.2/SPRY_sf"/>
</dbReference>
<sequence length="1386" mass="153580">MGSIAEDASLAGVVAALTQLAEDHPYLKPTGTEFAPHPLLYWVRRCREFALAKKTEEAQSCLDRINSSLEYEIAQIRDSFRRFDHDGSGHLDTQEFKFMCAYIGWGEEEASVMDVDHDSKVTLAEFQQFVGHMGGLQQLFQQRRQRVARKQWGVEAPAIIQVGARVQAYHHTEDGKKSANLREAQVLELNVMPSNGAAQLRANGSGGSDAIMPVMRAAGSYLDLEKAQMHAKNGDVVAALREVGILEEQQGFWASIFPESEMRAVQRLTSCQRAALANVRANAALNHEKALPDVRDRFARLGYTEAELQSVLGWIQDLAPMCVHIHIGTVGRFLETDEYYRSQFETGTSCGALDDKNQIRKDWETELFGGAYDEAKPFERCKYGALGVMNDYRGITSAYQYGDSYLVLKDVRLRATFAATDSGGIAGSRLAVLDKYAHVLKEYNDNELHRLIEVAMANTSLEDVPRIQPQLLRGLTADTTNDWVTMGFPDLPQKKGRYYVEVELIRGCQSPQVGLLSSRFELAPRTKGQHLYGVGDDQHGWGVDGQHSILWHGGNKLAWSRSWKSSGRELAQNVVVGLAVDIDAGKIWFASDGEWDQEDSPSFGPNLLPKGSMLYPAISFKGRAQFHFGPEFKHPAPTFKGKPFVQWPGMPDGTVHADCPIIGNSNNVNIYKEIQLHGEVNLKRNVQRLVANRKHLEVSKSDRSWAVRVDGMDDADGSYTRSGARHGKAMYKQQGGRYEISFDKASSHWRLTSDASQEDKWIAQAPGEDSFEPPRYGWLVPRERQGRTPVKLFRSVMAKLGLNGESQDQLVKLLAEKSADSGEEEVFRVGESTNFMDEWTKLQTENKVHVTSEEAWSLCLQTAHDEVLKGKSLQHAVIVETSTHPYPAKSHTWTQDVHMPSASKLRVNFSSRCCTTDDCSTLQVLAGGLSKSAAGVGARAHLKAITGPDQVHGTLAGQKEGGKWIVNIDKDESEICGCFREWLDESPGRSCTAVCAQEAAILKIKYGSGTKVGDEIAGFTFNEASPMTPFSVEGFSKPGGPAQLKGVFAGWFVDVMALIKLKKFKSLEGEGFGDPPKNLAEIAANIEGFKKRMEALREVSDINITFYNGLDFQLLPVCAADYKGAKVSDEINSFSSSGGVLSIGSFGNKGPAQNAGVRQGWHVSLYETFNLEENKDKLGDLTPQQVLENPEQLRELSDVTLMLEPANAEPEELFLGCGDDDWTSLVVPINNAQFVFSTDGDGSDDPELRWGVFAVVTSADDPEPSATQIEELMEAYTSASARIIGSNLAQVSIEPEDWDEARLKALCARHGWEFEWMTEDGERRRRIEGAERARQAVAVPEKTGQAEKSPAWWRLDQSVARAFSFNEQRQLKRKIQPPPQIKSKNG</sequence>
<organism evidence="4 5">
    <name type="scientific">Symbiodinium pilosum</name>
    <name type="common">Dinoflagellate</name>
    <dbReference type="NCBI Taxonomy" id="2952"/>
    <lineage>
        <taxon>Eukaryota</taxon>
        <taxon>Sar</taxon>
        <taxon>Alveolata</taxon>
        <taxon>Dinophyceae</taxon>
        <taxon>Suessiales</taxon>
        <taxon>Symbiodiniaceae</taxon>
        <taxon>Symbiodinium</taxon>
    </lineage>
</organism>
<dbReference type="SUPFAM" id="SSF49899">
    <property type="entry name" value="Concanavalin A-like lectins/glucanases"/>
    <property type="match status" value="1"/>
</dbReference>
<dbReference type="InterPro" id="IPR022074">
    <property type="entry name" value="DUF3626"/>
</dbReference>
<dbReference type="PROSITE" id="PS50222">
    <property type="entry name" value="EF_HAND_2"/>
    <property type="match status" value="2"/>
</dbReference>
<name>A0A812MZY6_SYMPI</name>
<dbReference type="InterPro" id="IPR013320">
    <property type="entry name" value="ConA-like_dom_sf"/>
</dbReference>
<evidence type="ECO:0008006" key="6">
    <source>
        <dbReference type="Google" id="ProtNLM"/>
    </source>
</evidence>
<dbReference type="PROSITE" id="PS00018">
    <property type="entry name" value="EF_HAND_1"/>
    <property type="match status" value="1"/>
</dbReference>
<dbReference type="InterPro" id="IPR011992">
    <property type="entry name" value="EF-hand-dom_pair"/>
</dbReference>
<proteinExistence type="predicted"/>
<dbReference type="SMART" id="SM00449">
    <property type="entry name" value="SPRY"/>
    <property type="match status" value="1"/>
</dbReference>
<dbReference type="InterPro" id="IPR002048">
    <property type="entry name" value="EF_hand_dom"/>
</dbReference>
<feature type="domain" description="B30.2/SPRY" evidence="2">
    <location>
        <begin position="421"/>
        <end position="633"/>
    </location>
</feature>
<feature type="domain" description="EF-hand" evidence="3">
    <location>
        <begin position="112"/>
        <end position="136"/>
    </location>
</feature>
<dbReference type="InterPro" id="IPR003877">
    <property type="entry name" value="SPRY_dom"/>
</dbReference>
<dbReference type="InterPro" id="IPR001870">
    <property type="entry name" value="B30.2/SPRY"/>
</dbReference>
<dbReference type="Gene3D" id="2.60.120.920">
    <property type="match status" value="1"/>
</dbReference>